<proteinExistence type="predicted"/>
<sequence length="444" mass="51003">MLRSFILPNFVSNGEQRWSPRKIPYKTLPFEVIDSTIDENSHDEEDEEDEQNIQEYEIHGTNINEAPNEEEEATELKNSNETPNIDEDSTIENSKITQDNLPIEAQDHPVTIDEIRNFVEACWILAPEAAWRILGFKINGIHPAVTHLQLHLQDQQRVNFAESSNLSEIATAKRNRRTILTEYFQKNAENPEARNLLYANFLMHYTWNKQRRIYMAHPNKVKGARSYNDLKEVNGITCETFKESALLRGFLENNDSYRQSMSENFAHISIPNGQHLIQATLQHLNALLQRHSKTISNYDLPELLAEIINSKFSLLLLEELSYNINEIDLAKINSLNEEQQAVFNEIIHFINQEAKTFAEYLLRIGNGTEPVINNNLIRLPNEIVVTSQNNNNDPIDTLSNVVYSNLAENATNTLFITERAILTPLNSDVDDLNNQIMAKFSGEQ</sequence>
<feature type="region of interest" description="Disordered" evidence="1">
    <location>
        <begin position="61"/>
        <end position="88"/>
    </location>
</feature>
<evidence type="ECO:0000313" key="3">
    <source>
        <dbReference type="Proteomes" id="UP000789901"/>
    </source>
</evidence>
<evidence type="ECO:0000256" key="1">
    <source>
        <dbReference type="SAM" id="MobiDB-lite"/>
    </source>
</evidence>
<evidence type="ECO:0000313" key="2">
    <source>
        <dbReference type="EMBL" id="CAG8599079.1"/>
    </source>
</evidence>
<reference evidence="2 3" key="1">
    <citation type="submission" date="2021-06" db="EMBL/GenBank/DDBJ databases">
        <authorList>
            <person name="Kallberg Y."/>
            <person name="Tangrot J."/>
            <person name="Rosling A."/>
        </authorList>
    </citation>
    <scope>NUCLEOTIDE SEQUENCE [LARGE SCALE GENOMIC DNA]</scope>
    <source>
        <strain evidence="2 3">120-4 pot B 10/14</strain>
    </source>
</reference>
<comment type="caution">
    <text evidence="2">The sequence shown here is derived from an EMBL/GenBank/DDBJ whole genome shotgun (WGS) entry which is preliminary data.</text>
</comment>
<dbReference type="PANTHER" id="PTHR10492:SF94">
    <property type="entry name" value="ATP-DEPENDENT DNA HELICASE"/>
    <property type="match status" value="1"/>
</dbReference>
<organism evidence="2 3">
    <name type="scientific">Gigaspora margarita</name>
    <dbReference type="NCBI Taxonomy" id="4874"/>
    <lineage>
        <taxon>Eukaryota</taxon>
        <taxon>Fungi</taxon>
        <taxon>Fungi incertae sedis</taxon>
        <taxon>Mucoromycota</taxon>
        <taxon>Glomeromycotina</taxon>
        <taxon>Glomeromycetes</taxon>
        <taxon>Diversisporales</taxon>
        <taxon>Gigasporaceae</taxon>
        <taxon>Gigaspora</taxon>
    </lineage>
</organism>
<protein>
    <submittedName>
        <fullName evidence="2">9139_t:CDS:1</fullName>
    </submittedName>
</protein>
<name>A0ABN7UHM0_GIGMA</name>
<gene>
    <name evidence="2" type="ORF">GMARGA_LOCUS6791</name>
</gene>
<accession>A0ABN7UHM0</accession>
<dbReference type="Proteomes" id="UP000789901">
    <property type="component" value="Unassembled WGS sequence"/>
</dbReference>
<dbReference type="PANTHER" id="PTHR10492">
    <property type="match status" value="1"/>
</dbReference>
<keyword evidence="3" id="KW-1185">Reference proteome</keyword>
<dbReference type="EMBL" id="CAJVQB010003148">
    <property type="protein sequence ID" value="CAG8599079.1"/>
    <property type="molecule type" value="Genomic_DNA"/>
</dbReference>